<dbReference type="PANTHER" id="PTHR43544:SF7">
    <property type="entry name" value="NADB-LER2"/>
    <property type="match status" value="1"/>
</dbReference>
<name>A0AAF3FFF1_9BILA</name>
<reference evidence="5" key="1">
    <citation type="submission" date="2024-02" db="UniProtKB">
        <authorList>
            <consortium name="WormBaseParasite"/>
        </authorList>
    </citation>
    <scope>IDENTIFICATION</scope>
</reference>
<dbReference type="AlphaFoldDB" id="A0AAF3FFF1"/>
<dbReference type="PRINTS" id="PR00081">
    <property type="entry name" value="GDHRDH"/>
</dbReference>
<sequence>MWPRSILITGASRGIGLGLVKEFLARSEVEHVFAGVRDPNRAPNLASISDPRLKVIALDILSDQSIEGAVEEISKVVGEKGLNVLVNNAAIMVQYHFHESPNRAKIDEVMRSNVTAPIIVTHYFLPLLRKALPRDANFLPSHAAIINIGSDYGSLTKCSVYGSGGELGHLPHKVSKAGLSQFSRVLSEDLKAEKLLVVTLHPGWVSTDMGTDAADISVGESVGALASTIELLNETHHGGFFDRNGEPLPL</sequence>
<protein>
    <submittedName>
        <fullName evidence="5">Short-chain dehydrogenase</fullName>
    </submittedName>
</protein>
<evidence type="ECO:0000256" key="1">
    <source>
        <dbReference type="ARBA" id="ARBA00022857"/>
    </source>
</evidence>
<keyword evidence="4" id="KW-1185">Reference proteome</keyword>
<proteinExistence type="inferred from homology"/>
<comment type="similarity">
    <text evidence="3">Belongs to the short-chain dehydrogenases/reductases (SDR) family.</text>
</comment>
<keyword evidence="1" id="KW-0521">NADP</keyword>
<evidence type="ECO:0000256" key="2">
    <source>
        <dbReference type="ARBA" id="ARBA00023002"/>
    </source>
</evidence>
<dbReference type="InterPro" id="IPR002347">
    <property type="entry name" value="SDR_fam"/>
</dbReference>
<dbReference type="CDD" id="cd05325">
    <property type="entry name" value="carb_red_sniffer_like_SDR_c"/>
    <property type="match status" value="1"/>
</dbReference>
<dbReference type="Pfam" id="PF00106">
    <property type="entry name" value="adh_short"/>
    <property type="match status" value="1"/>
</dbReference>
<dbReference type="SUPFAM" id="SSF51735">
    <property type="entry name" value="NAD(P)-binding Rossmann-fold domains"/>
    <property type="match status" value="1"/>
</dbReference>
<dbReference type="Gene3D" id="3.40.50.720">
    <property type="entry name" value="NAD(P)-binding Rossmann-like Domain"/>
    <property type="match status" value="1"/>
</dbReference>
<dbReference type="GO" id="GO:0005737">
    <property type="term" value="C:cytoplasm"/>
    <property type="evidence" value="ECO:0007669"/>
    <property type="project" value="TreeGrafter"/>
</dbReference>
<dbReference type="InterPro" id="IPR036291">
    <property type="entry name" value="NAD(P)-bd_dom_sf"/>
</dbReference>
<organism evidence="4 5">
    <name type="scientific">Mesorhabditis belari</name>
    <dbReference type="NCBI Taxonomy" id="2138241"/>
    <lineage>
        <taxon>Eukaryota</taxon>
        <taxon>Metazoa</taxon>
        <taxon>Ecdysozoa</taxon>
        <taxon>Nematoda</taxon>
        <taxon>Chromadorea</taxon>
        <taxon>Rhabditida</taxon>
        <taxon>Rhabditina</taxon>
        <taxon>Rhabditomorpha</taxon>
        <taxon>Rhabditoidea</taxon>
        <taxon>Rhabditidae</taxon>
        <taxon>Mesorhabditinae</taxon>
        <taxon>Mesorhabditis</taxon>
    </lineage>
</organism>
<keyword evidence="2" id="KW-0560">Oxidoreductase</keyword>
<dbReference type="Proteomes" id="UP000887575">
    <property type="component" value="Unassembled WGS sequence"/>
</dbReference>
<evidence type="ECO:0000256" key="3">
    <source>
        <dbReference type="RuleBase" id="RU000363"/>
    </source>
</evidence>
<accession>A0AAF3FFF1</accession>
<dbReference type="PANTHER" id="PTHR43544">
    <property type="entry name" value="SHORT-CHAIN DEHYDROGENASE/REDUCTASE"/>
    <property type="match status" value="1"/>
</dbReference>
<evidence type="ECO:0000313" key="4">
    <source>
        <dbReference type="Proteomes" id="UP000887575"/>
    </source>
</evidence>
<dbReference type="GO" id="GO:0016491">
    <property type="term" value="F:oxidoreductase activity"/>
    <property type="evidence" value="ECO:0007669"/>
    <property type="project" value="UniProtKB-KW"/>
</dbReference>
<dbReference type="InterPro" id="IPR051468">
    <property type="entry name" value="Fungal_SecMetab_SDRs"/>
</dbReference>
<evidence type="ECO:0000313" key="5">
    <source>
        <dbReference type="WBParaSite" id="MBELARI_LOCUS4623"/>
    </source>
</evidence>
<dbReference type="PRINTS" id="PR00080">
    <property type="entry name" value="SDRFAMILY"/>
</dbReference>
<dbReference type="WBParaSite" id="MBELARI_LOCUS4623">
    <property type="protein sequence ID" value="MBELARI_LOCUS4623"/>
    <property type="gene ID" value="MBELARI_LOCUS4623"/>
</dbReference>